<evidence type="ECO:0000256" key="9">
    <source>
        <dbReference type="RuleBase" id="RU003691"/>
    </source>
</evidence>
<dbReference type="InterPro" id="IPR036188">
    <property type="entry name" value="FAD/NAD-bd_sf"/>
</dbReference>
<dbReference type="PRINTS" id="PR00411">
    <property type="entry name" value="PNDRDTASEI"/>
</dbReference>
<dbReference type="SUPFAM" id="SSF55424">
    <property type="entry name" value="FAD/NAD-linked reductases, dimerisation (C-terminal) domain"/>
    <property type="match status" value="1"/>
</dbReference>
<dbReference type="InterPro" id="IPR023753">
    <property type="entry name" value="FAD/NAD-binding_dom"/>
</dbReference>
<evidence type="ECO:0000256" key="6">
    <source>
        <dbReference type="ARBA" id="ARBA00023002"/>
    </source>
</evidence>
<evidence type="ECO:0000256" key="3">
    <source>
        <dbReference type="ARBA" id="ARBA00022630"/>
    </source>
</evidence>
<dbReference type="PANTHER" id="PTHR43014">
    <property type="entry name" value="MERCURIC REDUCTASE"/>
    <property type="match status" value="1"/>
</dbReference>
<dbReference type="InterPro" id="IPR004099">
    <property type="entry name" value="Pyr_nucl-diS_OxRdtase_dimer"/>
</dbReference>
<name>A0ABP9ULY6_9BACT</name>
<proteinExistence type="inferred from homology"/>
<dbReference type="InterPro" id="IPR016156">
    <property type="entry name" value="FAD/NAD-linked_Rdtase_dimer_sf"/>
</dbReference>
<evidence type="ECO:0000256" key="1">
    <source>
        <dbReference type="ARBA" id="ARBA00001974"/>
    </source>
</evidence>
<dbReference type="Gene3D" id="3.30.390.30">
    <property type="match status" value="1"/>
</dbReference>
<evidence type="ECO:0000259" key="11">
    <source>
        <dbReference type="Pfam" id="PF07992"/>
    </source>
</evidence>
<dbReference type="Proteomes" id="UP001476282">
    <property type="component" value="Unassembled WGS sequence"/>
</dbReference>
<dbReference type="PROSITE" id="PS00076">
    <property type="entry name" value="PYRIDINE_REDOX_1"/>
    <property type="match status" value="1"/>
</dbReference>
<dbReference type="PANTHER" id="PTHR43014:SF5">
    <property type="entry name" value="GLUTATHIONE REDUCTASE (NADPH)"/>
    <property type="match status" value="1"/>
</dbReference>
<sequence>MKRRDLIVLGGGSAGHAAARTASDLGLDTALVEKPGPLGGLCILRGCMPSKTLIATADRMREVRQASEFAVRAGQPELDFPALKSRLDQVIGGFIDHREAEMKDAPYALIRGQARFTDDHTLALDSGETLSARAFVIAAGSTPTIPDIPGLDATPFWTSDEVTRLPSFPGSIAIIGTGAVGMECAHLFEGLGSEVTVLARSAGILHHFHPEVGRTVEAAGRERGIRTLFETEATRVDHDGHRFHVQLSTGQSLRTDALLVATGRHPATAALDLEKAGIECEDGRIRIDEHAATNREHVFAAGDCASPLAVVHVAVMQGQTAARNAARLLKNSSRPRASWHSHLGMQAVFTRPEAISIGLDPAPEEMKGRKLREQTYRFADEGKGEILGIRHGYVRIISEKDGGRIVGAHAVGPGVIDSAHVMQLAVGRGMTVTELLETPFYHPTLVEIWTYAAEES</sequence>
<protein>
    <submittedName>
        <fullName evidence="12">Mercuric reductase</fullName>
    </submittedName>
</protein>
<accession>A0ABP9ULY6</accession>
<comment type="similarity">
    <text evidence="2 9">Belongs to the class-I pyridine nucleotide-disulfide oxidoreductase family.</text>
</comment>
<keyword evidence="4 9" id="KW-0274">FAD</keyword>
<dbReference type="EMBL" id="BAABRI010000002">
    <property type="protein sequence ID" value="GAA5481351.1"/>
    <property type="molecule type" value="Genomic_DNA"/>
</dbReference>
<gene>
    <name evidence="12" type="primary">merA</name>
    <name evidence="12" type="ORF">Hsar01_00560</name>
</gene>
<comment type="cofactor">
    <cofactor evidence="1">
        <name>FAD</name>
        <dbReference type="ChEBI" id="CHEBI:57692"/>
    </cofactor>
</comment>
<keyword evidence="5" id="KW-0521">NADP</keyword>
<dbReference type="Gene3D" id="3.50.50.60">
    <property type="entry name" value="FAD/NAD(P)-binding domain"/>
    <property type="match status" value="2"/>
</dbReference>
<evidence type="ECO:0000313" key="12">
    <source>
        <dbReference type="EMBL" id="GAA5481351.1"/>
    </source>
</evidence>
<keyword evidence="7" id="KW-1015">Disulfide bond</keyword>
<comment type="caution">
    <text evidence="12">The sequence shown here is derived from an EMBL/GenBank/DDBJ whole genome shotgun (WGS) entry which is preliminary data.</text>
</comment>
<reference evidence="12 13" key="1">
    <citation type="submission" date="2024-02" db="EMBL/GenBank/DDBJ databases">
        <title>Haloferula sargassicola NBRC 104335.</title>
        <authorList>
            <person name="Ichikawa N."/>
            <person name="Katano-Makiyama Y."/>
            <person name="Hidaka K."/>
        </authorList>
    </citation>
    <scope>NUCLEOTIDE SEQUENCE [LARGE SCALE GENOMIC DNA]</scope>
    <source>
        <strain evidence="12 13">NBRC 104335</strain>
    </source>
</reference>
<dbReference type="SUPFAM" id="SSF51905">
    <property type="entry name" value="FAD/NAD(P)-binding domain"/>
    <property type="match status" value="1"/>
</dbReference>
<dbReference type="Pfam" id="PF07992">
    <property type="entry name" value="Pyr_redox_2"/>
    <property type="match status" value="1"/>
</dbReference>
<dbReference type="PIRSF" id="PIRSF000350">
    <property type="entry name" value="Mercury_reductase_MerA"/>
    <property type="match status" value="1"/>
</dbReference>
<keyword evidence="3 9" id="KW-0285">Flavoprotein</keyword>
<feature type="domain" description="Pyridine nucleotide-disulphide oxidoreductase dimerisation" evidence="10">
    <location>
        <begin position="347"/>
        <end position="452"/>
    </location>
</feature>
<keyword evidence="8 9" id="KW-0676">Redox-active center</keyword>
<evidence type="ECO:0000256" key="7">
    <source>
        <dbReference type="ARBA" id="ARBA00023157"/>
    </source>
</evidence>
<keyword evidence="6 9" id="KW-0560">Oxidoreductase</keyword>
<dbReference type="Pfam" id="PF02852">
    <property type="entry name" value="Pyr_redox_dim"/>
    <property type="match status" value="1"/>
</dbReference>
<organism evidence="12 13">
    <name type="scientific">Haloferula sargassicola</name>
    <dbReference type="NCBI Taxonomy" id="490096"/>
    <lineage>
        <taxon>Bacteria</taxon>
        <taxon>Pseudomonadati</taxon>
        <taxon>Verrucomicrobiota</taxon>
        <taxon>Verrucomicrobiia</taxon>
        <taxon>Verrucomicrobiales</taxon>
        <taxon>Verrucomicrobiaceae</taxon>
        <taxon>Haloferula</taxon>
    </lineage>
</organism>
<evidence type="ECO:0000256" key="4">
    <source>
        <dbReference type="ARBA" id="ARBA00022827"/>
    </source>
</evidence>
<dbReference type="InterPro" id="IPR012999">
    <property type="entry name" value="Pyr_OxRdtase_I_AS"/>
</dbReference>
<keyword evidence="13" id="KW-1185">Reference proteome</keyword>
<feature type="domain" description="FAD/NAD(P)-binding" evidence="11">
    <location>
        <begin position="5"/>
        <end position="318"/>
    </location>
</feature>
<evidence type="ECO:0000256" key="5">
    <source>
        <dbReference type="ARBA" id="ARBA00022857"/>
    </source>
</evidence>
<evidence type="ECO:0000256" key="8">
    <source>
        <dbReference type="ARBA" id="ARBA00023284"/>
    </source>
</evidence>
<dbReference type="InterPro" id="IPR001100">
    <property type="entry name" value="Pyr_nuc-diS_OxRdtase"/>
</dbReference>
<dbReference type="PRINTS" id="PR00368">
    <property type="entry name" value="FADPNR"/>
</dbReference>
<evidence type="ECO:0000259" key="10">
    <source>
        <dbReference type="Pfam" id="PF02852"/>
    </source>
</evidence>
<evidence type="ECO:0000256" key="2">
    <source>
        <dbReference type="ARBA" id="ARBA00007532"/>
    </source>
</evidence>
<evidence type="ECO:0000313" key="13">
    <source>
        <dbReference type="Proteomes" id="UP001476282"/>
    </source>
</evidence>
<dbReference type="RefSeq" id="WP_353565500.1">
    <property type="nucleotide sequence ID" value="NZ_BAABRI010000002.1"/>
</dbReference>